<dbReference type="EMBL" id="LGRX02021154">
    <property type="protein sequence ID" value="KAK3256994.1"/>
    <property type="molecule type" value="Genomic_DNA"/>
</dbReference>
<dbReference type="AlphaFoldDB" id="A0AAE0FCC4"/>
<proteinExistence type="predicted"/>
<accession>A0AAE0FCC4</accession>
<dbReference type="Pfam" id="PF08373">
    <property type="entry name" value="RAP"/>
    <property type="match status" value="1"/>
</dbReference>
<feature type="compositionally biased region" description="Basic residues" evidence="1">
    <location>
        <begin position="172"/>
        <end position="186"/>
    </location>
</feature>
<evidence type="ECO:0000259" key="2">
    <source>
        <dbReference type="PROSITE" id="PS51286"/>
    </source>
</evidence>
<feature type="domain" description="RAP" evidence="2">
    <location>
        <begin position="568"/>
        <end position="627"/>
    </location>
</feature>
<protein>
    <recommendedName>
        <fullName evidence="2">RAP domain-containing protein</fullName>
    </recommendedName>
</protein>
<sequence>MGSLHLCARALPPQDTLAAATDIKRCRALFQPSNSPRQGFPDGSSLSGFTYEQSHLFHLPRGTTNAHGLWHQGRRGGIEGIRRKPSHGYRRLRPLRCLSLDDSGSTIRRARGNQDARRPVGGDQQDDPCLASRPDAENDNRSAFGWAQQTQDRARALQASRRAVVEPQPPRRSAKKPTARRPRNRKAQSASVKDAEAKAPSGSGKPGAPKTSRPPPSPDPARAALGASGQSTAEAQAFSRELTASQKIPEVLELCEKAGVARISVPNVSAALQRLAQLARRRKMRRLERRMLSRGTVAADLVRRAAEAAETSAAMDRAAPVMSSRAVVTVLWSLAVMDAFQVHPKEVSALLQWAGLGAKAFNPLEVSNLTWALGTARHMPPSDLWGTLWTAEGRLSSMNGGQAAACLWGCAQLGNASSAVKEAVLQWDPVASMSAAQMLTCLWALAVLDMTSTRVFSDLWRDIGRELCAVAPGNHAGVPAYQLAQLHQARLAVVLDRPKGGGVHLDEHPEGLRFAAAASWHAQGEGLKSVSSYQVEVERTLDTMGLCGHRELLCAGYSIDIGLTARGVALEVDGPSHFLVNLPTAIGGPTQMKHRHLEAMGWKVLSVPYLEWDRLSGIGEQRVYIQQQLDAIGCGAVSETNAQG</sequence>
<reference evidence="3 4" key="1">
    <citation type="journal article" date="2015" name="Genome Biol. Evol.">
        <title>Comparative Genomics of a Bacterivorous Green Alga Reveals Evolutionary Causalities and Consequences of Phago-Mixotrophic Mode of Nutrition.</title>
        <authorList>
            <person name="Burns J.A."/>
            <person name="Paasch A."/>
            <person name="Narechania A."/>
            <person name="Kim E."/>
        </authorList>
    </citation>
    <scope>NUCLEOTIDE SEQUENCE [LARGE SCALE GENOMIC DNA]</scope>
    <source>
        <strain evidence="3 4">PLY_AMNH</strain>
    </source>
</reference>
<dbReference type="GO" id="GO:0005759">
    <property type="term" value="C:mitochondrial matrix"/>
    <property type="evidence" value="ECO:0007669"/>
    <property type="project" value="TreeGrafter"/>
</dbReference>
<dbReference type="SMART" id="SM00952">
    <property type="entry name" value="RAP"/>
    <property type="match status" value="1"/>
</dbReference>
<dbReference type="GO" id="GO:1901259">
    <property type="term" value="P:chloroplast rRNA processing"/>
    <property type="evidence" value="ECO:0007669"/>
    <property type="project" value="TreeGrafter"/>
</dbReference>
<dbReference type="InterPro" id="IPR013584">
    <property type="entry name" value="RAP"/>
</dbReference>
<organism evidence="3 4">
    <name type="scientific">Cymbomonas tetramitiformis</name>
    <dbReference type="NCBI Taxonomy" id="36881"/>
    <lineage>
        <taxon>Eukaryota</taxon>
        <taxon>Viridiplantae</taxon>
        <taxon>Chlorophyta</taxon>
        <taxon>Pyramimonadophyceae</taxon>
        <taxon>Pyramimonadales</taxon>
        <taxon>Pyramimonadaceae</taxon>
        <taxon>Cymbomonas</taxon>
    </lineage>
</organism>
<dbReference type="GO" id="GO:0035770">
    <property type="term" value="C:ribonucleoprotein granule"/>
    <property type="evidence" value="ECO:0007669"/>
    <property type="project" value="TreeGrafter"/>
</dbReference>
<name>A0AAE0FCC4_9CHLO</name>
<dbReference type="InterPro" id="IPR050870">
    <property type="entry name" value="FAST_kinase"/>
</dbReference>
<feature type="region of interest" description="Disordered" evidence="1">
    <location>
        <begin position="103"/>
        <end position="237"/>
    </location>
</feature>
<dbReference type="PANTHER" id="PTHR21228">
    <property type="entry name" value="FAST LEU-RICH DOMAIN-CONTAINING"/>
    <property type="match status" value="1"/>
</dbReference>
<dbReference type="Proteomes" id="UP001190700">
    <property type="component" value="Unassembled WGS sequence"/>
</dbReference>
<dbReference type="GO" id="GO:0044528">
    <property type="term" value="P:regulation of mitochondrial mRNA stability"/>
    <property type="evidence" value="ECO:0007669"/>
    <property type="project" value="TreeGrafter"/>
</dbReference>
<dbReference type="PANTHER" id="PTHR21228:SF40">
    <property type="entry name" value="LD45607P"/>
    <property type="match status" value="1"/>
</dbReference>
<evidence type="ECO:0000313" key="3">
    <source>
        <dbReference type="EMBL" id="KAK3256994.1"/>
    </source>
</evidence>
<evidence type="ECO:0000256" key="1">
    <source>
        <dbReference type="SAM" id="MobiDB-lite"/>
    </source>
</evidence>
<dbReference type="GO" id="GO:0003723">
    <property type="term" value="F:RNA binding"/>
    <property type="evidence" value="ECO:0007669"/>
    <property type="project" value="TreeGrafter"/>
</dbReference>
<dbReference type="PROSITE" id="PS51286">
    <property type="entry name" value="RAP"/>
    <property type="match status" value="1"/>
</dbReference>
<comment type="caution">
    <text evidence="3">The sequence shown here is derived from an EMBL/GenBank/DDBJ whole genome shotgun (WGS) entry which is preliminary data.</text>
</comment>
<dbReference type="GO" id="GO:0000963">
    <property type="term" value="P:mitochondrial RNA processing"/>
    <property type="evidence" value="ECO:0007669"/>
    <property type="project" value="TreeGrafter"/>
</dbReference>
<keyword evidence="4" id="KW-1185">Reference proteome</keyword>
<gene>
    <name evidence="3" type="ORF">CYMTET_33898</name>
</gene>
<evidence type="ECO:0000313" key="4">
    <source>
        <dbReference type="Proteomes" id="UP001190700"/>
    </source>
</evidence>
<dbReference type="GO" id="GO:0009507">
    <property type="term" value="C:chloroplast"/>
    <property type="evidence" value="ECO:0007669"/>
    <property type="project" value="GOC"/>
</dbReference>